<dbReference type="Proteomes" id="UP000295705">
    <property type="component" value="Unassembled WGS sequence"/>
</dbReference>
<name>A0A4R6VI74_9PSEU</name>
<dbReference type="Pfam" id="PF12138">
    <property type="entry name" value="Spherulin4"/>
    <property type="match status" value="1"/>
</dbReference>
<dbReference type="OrthoDB" id="3311125at2"/>
<sequence length="208" mass="21831">MSVTSVGVPAYFHPRREAADWARLRALGDRLGIVVVNPDTGPGAGDAAYRTAVRDLPGLVAGYVDTDYARRPLADVLADVAAYCRLHGIEAVFADQVTSSAEHLPYYARLAAAVDAALILNPGVRPDPGYLRLAAVVVTFEGPWSAHAALDTPDPPGLAATWHLVHGVPDGEEERTLARATALGATHAYATGAALPNPWGALPTWLGP</sequence>
<evidence type="ECO:0000313" key="1">
    <source>
        <dbReference type="EMBL" id="TDQ61036.1"/>
    </source>
</evidence>
<comment type="caution">
    <text evidence="1">The sequence shown here is derived from an EMBL/GenBank/DDBJ whole genome shotgun (WGS) entry which is preliminary data.</text>
</comment>
<accession>A0A4R6VI74</accession>
<evidence type="ECO:0000313" key="2">
    <source>
        <dbReference type="Proteomes" id="UP000295705"/>
    </source>
</evidence>
<dbReference type="RefSeq" id="WP_133826830.1">
    <property type="nucleotide sequence ID" value="NZ_BAABHR010000050.1"/>
</dbReference>
<gene>
    <name evidence="1" type="ORF">EV188_103542</name>
</gene>
<dbReference type="AlphaFoldDB" id="A0A4R6VI74"/>
<dbReference type="InterPro" id="IPR021986">
    <property type="entry name" value="Spherulin4"/>
</dbReference>
<proteinExistence type="predicted"/>
<dbReference type="PANTHER" id="PTHR35040:SF9">
    <property type="entry name" value="4-LIKE CELL SURFACE PROTEIN, PUTATIVE (AFU_ORTHOLOGUE AFUA_4G14080)-RELATED"/>
    <property type="match status" value="1"/>
</dbReference>
<organism evidence="1 2">
    <name type="scientific">Actinomycetospora succinea</name>
    <dbReference type="NCBI Taxonomy" id="663603"/>
    <lineage>
        <taxon>Bacteria</taxon>
        <taxon>Bacillati</taxon>
        <taxon>Actinomycetota</taxon>
        <taxon>Actinomycetes</taxon>
        <taxon>Pseudonocardiales</taxon>
        <taxon>Pseudonocardiaceae</taxon>
        <taxon>Actinomycetospora</taxon>
    </lineage>
</organism>
<keyword evidence="2" id="KW-1185">Reference proteome</keyword>
<dbReference type="EMBL" id="SNYO01000003">
    <property type="protein sequence ID" value="TDQ61036.1"/>
    <property type="molecule type" value="Genomic_DNA"/>
</dbReference>
<protein>
    <submittedName>
        <fullName evidence="1">Spherulation-specific family 4 protein</fullName>
    </submittedName>
</protein>
<reference evidence="1 2" key="1">
    <citation type="submission" date="2019-03" db="EMBL/GenBank/DDBJ databases">
        <title>Genomic Encyclopedia of Type Strains, Phase IV (KMG-IV): sequencing the most valuable type-strain genomes for metagenomic binning, comparative biology and taxonomic classification.</title>
        <authorList>
            <person name="Goeker M."/>
        </authorList>
    </citation>
    <scope>NUCLEOTIDE SEQUENCE [LARGE SCALE GENOMIC DNA]</scope>
    <source>
        <strain evidence="1 2">DSM 45775</strain>
    </source>
</reference>
<dbReference type="PANTHER" id="PTHR35040">
    <property type="match status" value="1"/>
</dbReference>